<keyword evidence="3" id="KW-0221">Differentiation</keyword>
<accession>A0A9N7NM78</accession>
<evidence type="ECO:0000313" key="7">
    <source>
        <dbReference type="EMBL" id="CAA0833058.1"/>
    </source>
</evidence>
<evidence type="ECO:0000256" key="3">
    <source>
        <dbReference type="ARBA" id="ARBA00022782"/>
    </source>
</evidence>
<evidence type="ECO:0000313" key="8">
    <source>
        <dbReference type="Proteomes" id="UP001153555"/>
    </source>
</evidence>
<dbReference type="AlphaFoldDB" id="A0A9N7NM78"/>
<feature type="region of interest" description="Disordered" evidence="5">
    <location>
        <begin position="51"/>
        <end position="72"/>
    </location>
</feature>
<evidence type="ECO:0000256" key="6">
    <source>
        <dbReference type="SAM" id="Phobius"/>
    </source>
</evidence>
<comment type="similarity">
    <text evidence="1">Belongs to the CLV3/ESR signal peptide family.</text>
</comment>
<keyword evidence="6" id="KW-0472">Membrane</keyword>
<keyword evidence="6" id="KW-0812">Transmembrane</keyword>
<dbReference type="OrthoDB" id="913849at2759"/>
<dbReference type="GO" id="GO:0030154">
    <property type="term" value="P:cell differentiation"/>
    <property type="evidence" value="ECO:0007669"/>
    <property type="project" value="UniProtKB-KW"/>
</dbReference>
<evidence type="ECO:0000256" key="4">
    <source>
        <dbReference type="ARBA" id="ARBA00023278"/>
    </source>
</evidence>
<gene>
    <name evidence="7" type="ORF">SHERM_28332</name>
</gene>
<name>A0A9N7NM78_STRHE</name>
<dbReference type="PANTHER" id="PTHR34359:SF5">
    <property type="entry name" value="CLAVATA3_ESR (CLE)-RELATED PROTEIN 9"/>
    <property type="match status" value="1"/>
</dbReference>
<dbReference type="PANTHER" id="PTHR34359">
    <property type="entry name" value="CLAVATA3/ESR (CLE)-RELATED PROTEIN 10"/>
    <property type="match status" value="1"/>
</dbReference>
<keyword evidence="2" id="KW-0217">Developmental protein</keyword>
<dbReference type="EMBL" id="CACSLK010027837">
    <property type="protein sequence ID" value="CAA0833058.1"/>
    <property type="molecule type" value="Genomic_DNA"/>
</dbReference>
<keyword evidence="4" id="KW-0379">Hydroxylation</keyword>
<dbReference type="Proteomes" id="UP001153555">
    <property type="component" value="Unassembled WGS sequence"/>
</dbReference>
<feature type="transmembrane region" description="Helical" evidence="6">
    <location>
        <begin position="25"/>
        <end position="44"/>
    </location>
</feature>
<proteinExistence type="inferred from homology"/>
<keyword evidence="8" id="KW-1185">Reference proteome</keyword>
<evidence type="ECO:0000256" key="5">
    <source>
        <dbReference type="SAM" id="MobiDB-lite"/>
    </source>
</evidence>
<evidence type="ECO:0000256" key="2">
    <source>
        <dbReference type="ARBA" id="ARBA00022473"/>
    </source>
</evidence>
<feature type="compositionally biased region" description="Basic residues" evidence="5">
    <location>
        <begin position="52"/>
        <end position="61"/>
    </location>
</feature>
<dbReference type="InterPro" id="IPR039618">
    <property type="entry name" value="CLE9-13"/>
</dbReference>
<comment type="caution">
    <text evidence="7">The sequence shown here is derived from an EMBL/GenBank/DDBJ whole genome shotgun (WGS) entry which is preliminary data.</text>
</comment>
<keyword evidence="6" id="KW-1133">Transmembrane helix</keyword>
<protein>
    <submittedName>
        <fullName evidence="7">CLAVATA3/ESR (CLE)-related protein 13</fullName>
    </submittedName>
</protein>
<evidence type="ECO:0000256" key="1">
    <source>
        <dbReference type="ARBA" id="ARBA00005416"/>
    </source>
</evidence>
<reference evidence="7" key="1">
    <citation type="submission" date="2019-12" db="EMBL/GenBank/DDBJ databases">
        <authorList>
            <person name="Scholes J."/>
        </authorList>
    </citation>
    <scope>NUCLEOTIDE SEQUENCE</scope>
</reference>
<sequence length="89" mass="10014">MKNFISPNTTTYDQQNTFSLKINPFALLFVLMILIASPVGIRSVDISEHLQPSRRHLHRRPPPAGGCEIDPRYGVEKRLVPSGPNPLHN</sequence>
<organism evidence="7 8">
    <name type="scientific">Striga hermonthica</name>
    <name type="common">Purple witchweed</name>
    <name type="synonym">Buchnera hermonthica</name>
    <dbReference type="NCBI Taxonomy" id="68872"/>
    <lineage>
        <taxon>Eukaryota</taxon>
        <taxon>Viridiplantae</taxon>
        <taxon>Streptophyta</taxon>
        <taxon>Embryophyta</taxon>
        <taxon>Tracheophyta</taxon>
        <taxon>Spermatophyta</taxon>
        <taxon>Magnoliopsida</taxon>
        <taxon>eudicotyledons</taxon>
        <taxon>Gunneridae</taxon>
        <taxon>Pentapetalae</taxon>
        <taxon>asterids</taxon>
        <taxon>lamiids</taxon>
        <taxon>Lamiales</taxon>
        <taxon>Orobanchaceae</taxon>
        <taxon>Buchnereae</taxon>
        <taxon>Striga</taxon>
    </lineage>
</organism>